<feature type="domain" description="Mce/MlaD" evidence="3">
    <location>
        <begin position="40"/>
        <end position="112"/>
    </location>
</feature>
<dbReference type="InterPro" id="IPR052336">
    <property type="entry name" value="MlaD_Phospholipid_Transporter"/>
</dbReference>
<dbReference type="OrthoDB" id="5241191at2"/>
<name>A0A1E3RR29_MYCFV</name>
<dbReference type="InterPro" id="IPR024516">
    <property type="entry name" value="Mce_C"/>
</dbReference>
<gene>
    <name evidence="5" type="ORF">BHQ18_00800</name>
</gene>
<keyword evidence="2" id="KW-0472">Membrane</keyword>
<accession>A0A1E3RR29</accession>
<dbReference type="GO" id="GO:0005576">
    <property type="term" value="C:extracellular region"/>
    <property type="evidence" value="ECO:0007669"/>
    <property type="project" value="TreeGrafter"/>
</dbReference>
<protein>
    <submittedName>
        <fullName evidence="5">Mammalian cell entry protein</fullName>
    </submittedName>
</protein>
<dbReference type="NCBIfam" id="TIGR00996">
    <property type="entry name" value="Mtu_fam_mce"/>
    <property type="match status" value="1"/>
</dbReference>
<evidence type="ECO:0000313" key="5">
    <source>
        <dbReference type="EMBL" id="ODQ92314.1"/>
    </source>
</evidence>
<feature type="domain" description="Mammalian cell entry C-terminal" evidence="4">
    <location>
        <begin position="118"/>
        <end position="306"/>
    </location>
</feature>
<evidence type="ECO:0000313" key="6">
    <source>
        <dbReference type="Proteomes" id="UP000094053"/>
    </source>
</evidence>
<keyword evidence="2" id="KW-0812">Transmembrane</keyword>
<dbReference type="InterPro" id="IPR003399">
    <property type="entry name" value="Mce/MlaD"/>
</dbReference>
<dbReference type="Pfam" id="PF11887">
    <property type="entry name" value="Mce4_CUP1"/>
    <property type="match status" value="1"/>
</dbReference>
<dbReference type="PANTHER" id="PTHR33371">
    <property type="entry name" value="INTERMEMBRANE PHOSPHOLIPID TRANSPORT SYSTEM BINDING PROTEIN MLAD-RELATED"/>
    <property type="match status" value="1"/>
</dbReference>
<proteinExistence type="predicted"/>
<dbReference type="RefSeq" id="WP_069411666.1">
    <property type="nucleotide sequence ID" value="NZ_JACKUL010000020.1"/>
</dbReference>
<sequence>MLKYRGSRLIRSGIIGVILITLVIAVGLAPERLMSWATAVRYQAQFADAGGLAPGNDVTISGMKVGSVSAVALQGRNALVTLTVDGTVTLGSDTTAHVRTGTLLGERVVTLESKGEGTLRPMAVIPVSRTASPYSLTEAVSELTTNTAGTDTAALNQSLDTLSATLDEVAPQLGPTFDGLSNLSRAINDRDDTLGELLASGADVSKILSDRSQQVNTLLLNANDLVTVLSARRYAIVEMLAHTSALSQQMSKLIEDNERELAPTLDTLNAVTAVLEKNRDNIAKALPGLAKFQITLGETIGNGPYYQAYIPNIAFGQLLQPWLDYAFGFRRGVNAGQPPDNAGPRAELPFPYNGIPQPHEQWGGPPR</sequence>
<evidence type="ECO:0000256" key="1">
    <source>
        <dbReference type="SAM" id="MobiDB-lite"/>
    </source>
</evidence>
<feature type="region of interest" description="Disordered" evidence="1">
    <location>
        <begin position="336"/>
        <end position="367"/>
    </location>
</feature>
<dbReference type="InterPro" id="IPR005693">
    <property type="entry name" value="Mce"/>
</dbReference>
<dbReference type="STRING" id="1776.BHQ18_00800"/>
<keyword evidence="6" id="KW-1185">Reference proteome</keyword>
<reference evidence="6" key="1">
    <citation type="submission" date="2016-09" db="EMBL/GenBank/DDBJ databases">
        <authorList>
            <person name="Greninger A.L."/>
            <person name="Jerome K.R."/>
            <person name="Mcnair B."/>
            <person name="Wallis C."/>
            <person name="Fang F."/>
        </authorList>
    </citation>
    <scope>NUCLEOTIDE SEQUENCE [LARGE SCALE GENOMIC DNA]</scope>
    <source>
        <strain evidence="6">M6</strain>
    </source>
</reference>
<dbReference type="AlphaFoldDB" id="A0A1E3RR29"/>
<keyword evidence="2" id="KW-1133">Transmembrane helix</keyword>
<dbReference type="Proteomes" id="UP000094053">
    <property type="component" value="Unassembled WGS sequence"/>
</dbReference>
<comment type="caution">
    <text evidence="5">The sequence shown here is derived from an EMBL/GenBank/DDBJ whole genome shotgun (WGS) entry which is preliminary data.</text>
</comment>
<organism evidence="5 6">
    <name type="scientific">Mycolicibacterium flavescens</name>
    <name type="common">Mycobacterium flavescens</name>
    <dbReference type="NCBI Taxonomy" id="1776"/>
    <lineage>
        <taxon>Bacteria</taxon>
        <taxon>Bacillati</taxon>
        <taxon>Actinomycetota</taxon>
        <taxon>Actinomycetes</taxon>
        <taxon>Mycobacteriales</taxon>
        <taxon>Mycobacteriaceae</taxon>
        <taxon>Mycolicibacterium</taxon>
    </lineage>
</organism>
<evidence type="ECO:0000259" key="4">
    <source>
        <dbReference type="Pfam" id="PF11887"/>
    </source>
</evidence>
<dbReference type="Pfam" id="PF02470">
    <property type="entry name" value="MlaD"/>
    <property type="match status" value="1"/>
</dbReference>
<dbReference type="PRINTS" id="PR01782">
    <property type="entry name" value="MCEVIRFACTOR"/>
</dbReference>
<dbReference type="PANTHER" id="PTHR33371:SF18">
    <property type="entry name" value="MCE-FAMILY PROTEIN MCE3C"/>
    <property type="match status" value="1"/>
</dbReference>
<dbReference type="EMBL" id="MIHA01000001">
    <property type="protein sequence ID" value="ODQ92314.1"/>
    <property type="molecule type" value="Genomic_DNA"/>
</dbReference>
<evidence type="ECO:0000259" key="3">
    <source>
        <dbReference type="Pfam" id="PF02470"/>
    </source>
</evidence>
<evidence type="ECO:0000256" key="2">
    <source>
        <dbReference type="SAM" id="Phobius"/>
    </source>
</evidence>
<feature type="transmembrane region" description="Helical" evidence="2">
    <location>
        <begin position="12"/>
        <end position="29"/>
    </location>
</feature>